<protein>
    <submittedName>
        <fullName evidence="1">Unannotated protein</fullName>
    </submittedName>
</protein>
<evidence type="ECO:0000313" key="1">
    <source>
        <dbReference type="EMBL" id="CAB4621114.1"/>
    </source>
</evidence>
<name>A0A6J6ICC0_9ZZZZ</name>
<dbReference type="EMBL" id="CAEZVF010000069">
    <property type="protein sequence ID" value="CAB4621114.1"/>
    <property type="molecule type" value="Genomic_DNA"/>
</dbReference>
<organism evidence="1">
    <name type="scientific">freshwater metagenome</name>
    <dbReference type="NCBI Taxonomy" id="449393"/>
    <lineage>
        <taxon>unclassified sequences</taxon>
        <taxon>metagenomes</taxon>
        <taxon>ecological metagenomes</taxon>
    </lineage>
</organism>
<gene>
    <name evidence="1" type="ORF">UFOPK1939_00572</name>
</gene>
<proteinExistence type="predicted"/>
<sequence length="53" mass="5842">MINPEEIALLINQDVSTLAIGIIGDHVQQRHLTQPSIVLVDQLHWAAKIIAGF</sequence>
<reference evidence="1" key="1">
    <citation type="submission" date="2020-05" db="EMBL/GenBank/DDBJ databases">
        <authorList>
            <person name="Chiriac C."/>
            <person name="Salcher M."/>
            <person name="Ghai R."/>
            <person name="Kavagutti S V."/>
        </authorList>
    </citation>
    <scope>NUCLEOTIDE SEQUENCE</scope>
</reference>
<accession>A0A6J6ICC0</accession>
<dbReference type="AlphaFoldDB" id="A0A6J6ICC0"/>